<sequence length="271" mass="31192">MTRTTHELASPLQSTTPYQREDVLPCDLECNSPAYTASLQWNLVFEPRTFRPGGRGLSMDELASQCVAFFLAGYDTTASTLSFAAYLLALNQNIQDKLRDEVDTMLEIYNGELTYEAIQSLKYMENVIRETLRLYPPIYRLERQANADWQLGKTGIILRKGMLVTVPIYAMNRDPKYWPDPETFNPDRFETENRKEYCFLPFGTGPKACLGRRFAEMEMKVCLSYLMANFKIHTCPETKVPINFDKGLNGLLQPLDITLRMEIRENPPLIQ</sequence>
<dbReference type="GO" id="GO:0005506">
    <property type="term" value="F:iron ion binding"/>
    <property type="evidence" value="ECO:0007669"/>
    <property type="project" value="InterPro"/>
</dbReference>
<dbReference type="PANTHER" id="PTHR24292:SF54">
    <property type="entry name" value="CYP9F3-RELATED"/>
    <property type="match status" value="1"/>
</dbReference>
<comment type="subcellular location">
    <subcellularLocation>
        <location evidence="3">Endoplasmic reticulum membrane</location>
        <topology evidence="3">Peripheral membrane protein</topology>
    </subcellularLocation>
    <subcellularLocation>
        <location evidence="2">Microsome membrane</location>
        <topology evidence="2">Peripheral membrane protein</topology>
    </subcellularLocation>
</comment>
<evidence type="ECO:0000256" key="14">
    <source>
        <dbReference type="RuleBase" id="RU000461"/>
    </source>
</evidence>
<comment type="caution">
    <text evidence="15">The sequence shown here is derived from an EMBL/GenBank/DDBJ whole genome shotgun (WGS) entry which is preliminary data.</text>
</comment>
<dbReference type="GO" id="GO:0016705">
    <property type="term" value="F:oxidoreductase activity, acting on paired donors, with incorporation or reduction of molecular oxygen"/>
    <property type="evidence" value="ECO:0007669"/>
    <property type="project" value="InterPro"/>
</dbReference>
<comment type="similarity">
    <text evidence="4 14">Belongs to the cytochrome P450 family.</text>
</comment>
<evidence type="ECO:0000256" key="6">
    <source>
        <dbReference type="ARBA" id="ARBA00022723"/>
    </source>
</evidence>
<organism evidence="15 16">
    <name type="scientific">Araneus ventricosus</name>
    <name type="common">Orbweaver spider</name>
    <name type="synonym">Epeira ventricosa</name>
    <dbReference type="NCBI Taxonomy" id="182803"/>
    <lineage>
        <taxon>Eukaryota</taxon>
        <taxon>Metazoa</taxon>
        <taxon>Ecdysozoa</taxon>
        <taxon>Arthropoda</taxon>
        <taxon>Chelicerata</taxon>
        <taxon>Arachnida</taxon>
        <taxon>Araneae</taxon>
        <taxon>Araneomorphae</taxon>
        <taxon>Entelegynae</taxon>
        <taxon>Araneoidea</taxon>
        <taxon>Araneidae</taxon>
        <taxon>Araneus</taxon>
    </lineage>
</organism>
<proteinExistence type="inferred from homology"/>
<evidence type="ECO:0000313" key="15">
    <source>
        <dbReference type="EMBL" id="GBM26748.1"/>
    </source>
</evidence>
<dbReference type="InterPro" id="IPR050476">
    <property type="entry name" value="Insect_CytP450_Detox"/>
</dbReference>
<keyword evidence="8" id="KW-0492">Microsome</keyword>
<evidence type="ECO:0000313" key="16">
    <source>
        <dbReference type="Proteomes" id="UP000499080"/>
    </source>
</evidence>
<dbReference type="InterPro" id="IPR017972">
    <property type="entry name" value="Cyt_P450_CS"/>
</dbReference>
<dbReference type="InterPro" id="IPR001128">
    <property type="entry name" value="Cyt_P450"/>
</dbReference>
<keyword evidence="6 13" id="KW-0479">Metal-binding</keyword>
<evidence type="ECO:0000256" key="4">
    <source>
        <dbReference type="ARBA" id="ARBA00010617"/>
    </source>
</evidence>
<dbReference type="GO" id="GO:0004497">
    <property type="term" value="F:monooxygenase activity"/>
    <property type="evidence" value="ECO:0007669"/>
    <property type="project" value="UniProtKB-KW"/>
</dbReference>
<evidence type="ECO:0000256" key="7">
    <source>
        <dbReference type="ARBA" id="ARBA00022824"/>
    </source>
</evidence>
<dbReference type="InterPro" id="IPR002401">
    <property type="entry name" value="Cyt_P450_E_grp-I"/>
</dbReference>
<dbReference type="AlphaFoldDB" id="A0A4Y2EFA3"/>
<evidence type="ECO:0000256" key="11">
    <source>
        <dbReference type="ARBA" id="ARBA00023033"/>
    </source>
</evidence>
<evidence type="ECO:0000256" key="10">
    <source>
        <dbReference type="ARBA" id="ARBA00023004"/>
    </source>
</evidence>
<evidence type="ECO:0000256" key="1">
    <source>
        <dbReference type="ARBA" id="ARBA00001971"/>
    </source>
</evidence>
<reference evidence="15 16" key="1">
    <citation type="journal article" date="2019" name="Sci. Rep.">
        <title>Orb-weaving spider Araneus ventricosus genome elucidates the spidroin gene catalogue.</title>
        <authorList>
            <person name="Kono N."/>
            <person name="Nakamura H."/>
            <person name="Ohtoshi R."/>
            <person name="Moran D.A.P."/>
            <person name="Shinohara A."/>
            <person name="Yoshida Y."/>
            <person name="Fujiwara M."/>
            <person name="Mori M."/>
            <person name="Tomita M."/>
            <person name="Arakawa K."/>
        </authorList>
    </citation>
    <scope>NUCLEOTIDE SEQUENCE [LARGE SCALE GENOMIC DNA]</scope>
</reference>
<evidence type="ECO:0000256" key="8">
    <source>
        <dbReference type="ARBA" id="ARBA00022848"/>
    </source>
</evidence>
<dbReference type="EMBL" id="BGPR01000568">
    <property type="protein sequence ID" value="GBM26748.1"/>
    <property type="molecule type" value="Genomic_DNA"/>
</dbReference>
<keyword evidence="5 13" id="KW-0349">Heme</keyword>
<keyword evidence="10 13" id="KW-0408">Iron</keyword>
<keyword evidence="7" id="KW-0256">Endoplasmic reticulum</keyword>
<dbReference type="Gene3D" id="1.10.630.10">
    <property type="entry name" value="Cytochrome P450"/>
    <property type="match status" value="1"/>
</dbReference>
<feature type="binding site" description="axial binding residue" evidence="13">
    <location>
        <position position="209"/>
    </location>
    <ligand>
        <name>heme</name>
        <dbReference type="ChEBI" id="CHEBI:30413"/>
    </ligand>
    <ligandPart>
        <name>Fe</name>
        <dbReference type="ChEBI" id="CHEBI:18248"/>
    </ligandPart>
</feature>
<protein>
    <submittedName>
        <fullName evidence="15">Cytochrome P450 3A13</fullName>
    </submittedName>
</protein>
<dbReference type="GO" id="GO:0005789">
    <property type="term" value="C:endoplasmic reticulum membrane"/>
    <property type="evidence" value="ECO:0007669"/>
    <property type="project" value="UniProtKB-SubCell"/>
</dbReference>
<keyword evidence="9 14" id="KW-0560">Oxidoreductase</keyword>
<dbReference type="InterPro" id="IPR036396">
    <property type="entry name" value="Cyt_P450_sf"/>
</dbReference>
<evidence type="ECO:0000256" key="13">
    <source>
        <dbReference type="PIRSR" id="PIRSR602401-1"/>
    </source>
</evidence>
<keyword evidence="11 14" id="KW-0503">Monooxygenase</keyword>
<comment type="cofactor">
    <cofactor evidence="1 13">
        <name>heme</name>
        <dbReference type="ChEBI" id="CHEBI:30413"/>
    </cofactor>
</comment>
<dbReference type="GO" id="GO:0020037">
    <property type="term" value="F:heme binding"/>
    <property type="evidence" value="ECO:0007669"/>
    <property type="project" value="InterPro"/>
</dbReference>
<dbReference type="PROSITE" id="PS00086">
    <property type="entry name" value="CYTOCHROME_P450"/>
    <property type="match status" value="1"/>
</dbReference>
<evidence type="ECO:0000256" key="12">
    <source>
        <dbReference type="ARBA" id="ARBA00023136"/>
    </source>
</evidence>
<keyword evidence="12" id="KW-0472">Membrane</keyword>
<dbReference type="OrthoDB" id="7779621at2759"/>
<dbReference type="Pfam" id="PF00067">
    <property type="entry name" value="p450"/>
    <property type="match status" value="1"/>
</dbReference>
<evidence type="ECO:0000256" key="5">
    <source>
        <dbReference type="ARBA" id="ARBA00022617"/>
    </source>
</evidence>
<dbReference type="SUPFAM" id="SSF48264">
    <property type="entry name" value="Cytochrome P450"/>
    <property type="match status" value="1"/>
</dbReference>
<evidence type="ECO:0000256" key="2">
    <source>
        <dbReference type="ARBA" id="ARBA00004174"/>
    </source>
</evidence>
<accession>A0A4Y2EFA3</accession>
<dbReference type="Proteomes" id="UP000499080">
    <property type="component" value="Unassembled WGS sequence"/>
</dbReference>
<gene>
    <name evidence="15" type="primary">Cyp3a13_7</name>
    <name evidence="15" type="ORF">AVEN_175900_1</name>
</gene>
<evidence type="ECO:0000256" key="3">
    <source>
        <dbReference type="ARBA" id="ARBA00004406"/>
    </source>
</evidence>
<evidence type="ECO:0000256" key="9">
    <source>
        <dbReference type="ARBA" id="ARBA00023002"/>
    </source>
</evidence>
<dbReference type="PRINTS" id="PR00463">
    <property type="entry name" value="EP450I"/>
</dbReference>
<keyword evidence="16" id="KW-1185">Reference proteome</keyword>
<name>A0A4Y2EFA3_ARAVE</name>
<dbReference type="PANTHER" id="PTHR24292">
    <property type="entry name" value="CYTOCHROME P450"/>
    <property type="match status" value="1"/>
</dbReference>
<dbReference type="PRINTS" id="PR00385">
    <property type="entry name" value="P450"/>
</dbReference>